<dbReference type="EMBL" id="QFBC01000008">
    <property type="protein sequence ID" value="PWE54833.1"/>
    <property type="molecule type" value="Genomic_DNA"/>
</dbReference>
<dbReference type="SMART" id="SM00062">
    <property type="entry name" value="PBPb"/>
    <property type="match status" value="1"/>
</dbReference>
<dbReference type="Proteomes" id="UP000245252">
    <property type="component" value="Unassembled WGS sequence"/>
</dbReference>
<feature type="chain" id="PRO_5015421355" evidence="3">
    <location>
        <begin position="23"/>
        <end position="280"/>
    </location>
</feature>
<dbReference type="GO" id="GO:0042597">
    <property type="term" value="C:periplasmic space"/>
    <property type="evidence" value="ECO:0007669"/>
    <property type="project" value="UniProtKB-SubCell"/>
</dbReference>
<dbReference type="PANTHER" id="PTHR35936:SF17">
    <property type="entry name" value="ARGININE-BINDING EXTRACELLULAR PROTEIN ARTP"/>
    <property type="match status" value="1"/>
</dbReference>
<accession>A0A2U2DNF5</accession>
<evidence type="ECO:0000313" key="6">
    <source>
        <dbReference type="Proteomes" id="UP000245252"/>
    </source>
</evidence>
<protein>
    <submittedName>
        <fullName evidence="5">ABC transporter substrate-binding protein</fullName>
    </submittedName>
</protein>
<feature type="domain" description="Solute-binding protein family 3/N-terminal" evidence="4">
    <location>
        <begin position="26"/>
        <end position="274"/>
    </location>
</feature>
<evidence type="ECO:0000256" key="2">
    <source>
        <dbReference type="ARBA" id="ARBA00022729"/>
    </source>
</evidence>
<dbReference type="Pfam" id="PF00497">
    <property type="entry name" value="SBP_bac_3"/>
    <property type="match status" value="1"/>
</dbReference>
<evidence type="ECO:0000256" key="3">
    <source>
        <dbReference type="SAM" id="SignalP"/>
    </source>
</evidence>
<gene>
    <name evidence="5" type="ORF">DEM27_17965</name>
</gene>
<evidence type="ECO:0000259" key="4">
    <source>
        <dbReference type="SMART" id="SM00062"/>
    </source>
</evidence>
<dbReference type="AlphaFoldDB" id="A0A2U2DNF5"/>
<dbReference type="SUPFAM" id="SSF53850">
    <property type="entry name" value="Periplasmic binding protein-like II"/>
    <property type="match status" value="1"/>
</dbReference>
<evidence type="ECO:0000256" key="1">
    <source>
        <dbReference type="ARBA" id="ARBA00004418"/>
    </source>
</evidence>
<keyword evidence="2 3" id="KW-0732">Signal</keyword>
<name>A0A2U2DNF5_9HYPH</name>
<keyword evidence="6" id="KW-1185">Reference proteome</keyword>
<dbReference type="Gene3D" id="3.40.190.10">
    <property type="entry name" value="Periplasmic binding protein-like II"/>
    <property type="match status" value="2"/>
</dbReference>
<proteinExistence type="predicted"/>
<organism evidence="5 6">
    <name type="scientific">Metarhizobium album</name>
    <dbReference type="NCBI Taxonomy" id="2182425"/>
    <lineage>
        <taxon>Bacteria</taxon>
        <taxon>Pseudomonadati</taxon>
        <taxon>Pseudomonadota</taxon>
        <taxon>Alphaproteobacteria</taxon>
        <taxon>Hyphomicrobiales</taxon>
        <taxon>Rhizobiaceae</taxon>
        <taxon>Metarhizobium</taxon>
    </lineage>
</organism>
<sequence length="280" mass="29514">MKVLHLITPILFGLTMATAAHAEDKVLRIATEGAFYPGNFTKPDGSLDGFEIELAKDLCTRMKVTCEIAAQDWDGLIPSLNAGKYDAIMASMSITDKRLEVVDFSIPYIRVSLAFATMGDGPLADLPGTGTVVNLDDEAAAGPAIAALHEALKGKTIGAQTATVGVDYLTKAFGGDITLNEYKSAEQSDLDLLAGRVDAVFAGAPILAASLSKPEMKGVKIAGYTLSGSMFGRGAGVAVRKGDDALKTDFNEAIRAAAADGTMSKLFVKWYGIDLTPEWK</sequence>
<reference evidence="5 6" key="1">
    <citation type="submission" date="2018-05" db="EMBL/GenBank/DDBJ databases">
        <title>The draft genome of strain NS-104.</title>
        <authorList>
            <person name="Hang P."/>
            <person name="Jiang J."/>
        </authorList>
    </citation>
    <scope>NUCLEOTIDE SEQUENCE [LARGE SCALE GENOMIC DNA]</scope>
    <source>
        <strain evidence="5 6">NS-104</strain>
    </source>
</reference>
<dbReference type="OrthoDB" id="9807134at2"/>
<comment type="caution">
    <text evidence="5">The sequence shown here is derived from an EMBL/GenBank/DDBJ whole genome shotgun (WGS) entry which is preliminary data.</text>
</comment>
<feature type="signal peptide" evidence="3">
    <location>
        <begin position="1"/>
        <end position="22"/>
    </location>
</feature>
<dbReference type="RefSeq" id="WP_109459633.1">
    <property type="nucleotide sequence ID" value="NZ_QFBC01000008.1"/>
</dbReference>
<comment type="subcellular location">
    <subcellularLocation>
        <location evidence="1">Periplasm</location>
    </subcellularLocation>
</comment>
<evidence type="ECO:0000313" key="5">
    <source>
        <dbReference type="EMBL" id="PWE54833.1"/>
    </source>
</evidence>
<dbReference type="PANTHER" id="PTHR35936">
    <property type="entry name" value="MEMBRANE-BOUND LYTIC MUREIN TRANSGLYCOSYLASE F"/>
    <property type="match status" value="1"/>
</dbReference>
<dbReference type="InterPro" id="IPR001638">
    <property type="entry name" value="Solute-binding_3/MltF_N"/>
</dbReference>